<name>A0ABT5EEM3_9BACT</name>
<keyword evidence="3" id="KW-1185">Reference proteome</keyword>
<evidence type="ECO:0000313" key="3">
    <source>
        <dbReference type="Proteomes" id="UP001221686"/>
    </source>
</evidence>
<keyword evidence="1" id="KW-1133">Transmembrane helix</keyword>
<feature type="transmembrane region" description="Helical" evidence="1">
    <location>
        <begin position="7"/>
        <end position="28"/>
    </location>
</feature>
<dbReference type="Proteomes" id="UP001221686">
    <property type="component" value="Unassembled WGS sequence"/>
</dbReference>
<feature type="transmembrane region" description="Helical" evidence="1">
    <location>
        <begin position="168"/>
        <end position="187"/>
    </location>
</feature>
<protein>
    <submittedName>
        <fullName evidence="2">Uncharacterized protein</fullName>
    </submittedName>
</protein>
<dbReference type="RefSeq" id="WP_272091935.1">
    <property type="nucleotide sequence ID" value="NZ_JAQNDL010000005.1"/>
</dbReference>
<keyword evidence="1" id="KW-0472">Membrane</keyword>
<proteinExistence type="predicted"/>
<dbReference type="EMBL" id="JAQNDL010000005">
    <property type="protein sequence ID" value="MDC0723393.1"/>
    <property type="molecule type" value="Genomic_DNA"/>
</dbReference>
<organism evidence="2 3">
    <name type="scientific">Nannocystis bainbridge</name>
    <dbReference type="NCBI Taxonomy" id="2995303"/>
    <lineage>
        <taxon>Bacteria</taxon>
        <taxon>Pseudomonadati</taxon>
        <taxon>Myxococcota</taxon>
        <taxon>Polyangia</taxon>
        <taxon>Nannocystales</taxon>
        <taxon>Nannocystaceae</taxon>
        <taxon>Nannocystis</taxon>
    </lineage>
</organism>
<accession>A0ABT5EEM3</accession>
<evidence type="ECO:0000313" key="2">
    <source>
        <dbReference type="EMBL" id="MDC0723393.1"/>
    </source>
</evidence>
<feature type="transmembrane region" description="Helical" evidence="1">
    <location>
        <begin position="125"/>
        <end position="147"/>
    </location>
</feature>
<keyword evidence="1" id="KW-0812">Transmembrane</keyword>
<evidence type="ECO:0000256" key="1">
    <source>
        <dbReference type="SAM" id="Phobius"/>
    </source>
</evidence>
<reference evidence="2 3" key="1">
    <citation type="submission" date="2022-11" db="EMBL/GenBank/DDBJ databases">
        <title>Minimal conservation of predation-associated metabolite biosynthetic gene clusters underscores biosynthetic potential of Myxococcota including descriptions for ten novel species: Archangium lansinium sp. nov., Myxococcus landrumus sp. nov., Nannocystis bai.</title>
        <authorList>
            <person name="Ahearne A."/>
            <person name="Stevens C."/>
            <person name="Dowd S."/>
        </authorList>
    </citation>
    <scope>NUCLEOTIDE SEQUENCE [LARGE SCALE GENOMIC DNA]</scope>
    <source>
        <strain evidence="2 3">BB15-2</strain>
    </source>
</reference>
<comment type="caution">
    <text evidence="2">The sequence shown here is derived from an EMBL/GenBank/DDBJ whole genome shotgun (WGS) entry which is preliminary data.</text>
</comment>
<gene>
    <name evidence="2" type="ORF">POL25_41315</name>
</gene>
<sequence length="255" mass="26967">MALSARAQQVLGTLAVVFVGAFLLLAGLDHTELRCDRARGSCTYTAGLLGFERTKEIPLAAIADHRFDTREGRAGTRGVTVLIDASGREQGLGLTDEASARADYDALHAFFQGQRDAVAVAVGPGWWLVGFGVLCLVFGPFVVRASGPTRARAPVGEQPRRGAGPWRLVLAVGVLALLGLAASTFMARTQGTLALTCTQRCDIGGGSCMPGAQLQLNLAPGEYEVRVFNPDDPAQPIVHRVAVARGEVTHFECAR</sequence>